<dbReference type="EMBL" id="CADCXU010012653">
    <property type="protein sequence ID" value="CAB0002572.1"/>
    <property type="molecule type" value="Genomic_DNA"/>
</dbReference>
<evidence type="ECO:0000313" key="2">
    <source>
        <dbReference type="Proteomes" id="UP000479000"/>
    </source>
</evidence>
<name>A0A6H5GHS1_9HEMI</name>
<dbReference type="Proteomes" id="UP000479000">
    <property type="component" value="Unassembled WGS sequence"/>
</dbReference>
<organism evidence="1 2">
    <name type="scientific">Nesidiocoris tenuis</name>
    <dbReference type="NCBI Taxonomy" id="355587"/>
    <lineage>
        <taxon>Eukaryota</taxon>
        <taxon>Metazoa</taxon>
        <taxon>Ecdysozoa</taxon>
        <taxon>Arthropoda</taxon>
        <taxon>Hexapoda</taxon>
        <taxon>Insecta</taxon>
        <taxon>Pterygota</taxon>
        <taxon>Neoptera</taxon>
        <taxon>Paraneoptera</taxon>
        <taxon>Hemiptera</taxon>
        <taxon>Heteroptera</taxon>
        <taxon>Panheteroptera</taxon>
        <taxon>Cimicomorpha</taxon>
        <taxon>Miridae</taxon>
        <taxon>Dicyphina</taxon>
        <taxon>Nesidiocoris</taxon>
    </lineage>
</organism>
<proteinExistence type="predicted"/>
<accession>A0A6H5GHS1</accession>
<feature type="non-terminal residue" evidence="1">
    <location>
        <position position="83"/>
    </location>
</feature>
<gene>
    <name evidence="1" type="ORF">NTEN_LOCUS8359</name>
</gene>
<reference evidence="1 2" key="1">
    <citation type="submission" date="2020-02" db="EMBL/GenBank/DDBJ databases">
        <authorList>
            <person name="Ferguson B K."/>
        </authorList>
    </citation>
    <scope>NUCLEOTIDE SEQUENCE [LARGE SCALE GENOMIC DNA]</scope>
</reference>
<evidence type="ECO:0000313" key="1">
    <source>
        <dbReference type="EMBL" id="CAB0002572.1"/>
    </source>
</evidence>
<keyword evidence="2" id="KW-1185">Reference proteome</keyword>
<sequence length="83" mass="9329">MIKIIVCYYLVQLRTTKFRMGIAKINDQRLCGTGGHAMSSMQVLLIMPMLLHITAAASTNTVNGIDDLLYKYYDGDDEENDNP</sequence>
<protein>
    <submittedName>
        <fullName evidence="1">Uncharacterized protein</fullName>
    </submittedName>
</protein>
<dbReference type="AlphaFoldDB" id="A0A6H5GHS1"/>